<proteinExistence type="inferred from homology"/>
<evidence type="ECO:0000256" key="2">
    <source>
        <dbReference type="ARBA" id="ARBA00010139"/>
    </source>
</evidence>
<dbReference type="PANTHER" id="PTHR42877:SF7">
    <property type="entry name" value="FLAVIN-BINDING MONOOXYGENASE-RELATED"/>
    <property type="match status" value="1"/>
</dbReference>
<dbReference type="GO" id="GO:0050660">
    <property type="term" value="F:flavin adenine dinucleotide binding"/>
    <property type="evidence" value="ECO:0007669"/>
    <property type="project" value="InterPro"/>
</dbReference>
<dbReference type="Pfam" id="PF00743">
    <property type="entry name" value="FMO-like"/>
    <property type="match status" value="1"/>
</dbReference>
<dbReference type="VEuPathDB" id="FungiDB:PV06_08850"/>
<evidence type="ECO:0000256" key="4">
    <source>
        <dbReference type="ARBA" id="ARBA00022827"/>
    </source>
</evidence>
<keyword evidence="9" id="KW-1185">Reference proteome</keyword>
<dbReference type="Proteomes" id="UP000053342">
    <property type="component" value="Unassembled WGS sequence"/>
</dbReference>
<dbReference type="Gene3D" id="3.50.50.60">
    <property type="entry name" value="FAD/NAD(P)-binding domain"/>
    <property type="match status" value="2"/>
</dbReference>
<feature type="compositionally biased region" description="Polar residues" evidence="6">
    <location>
        <begin position="1"/>
        <end position="13"/>
    </location>
</feature>
<evidence type="ECO:0000256" key="6">
    <source>
        <dbReference type="SAM" id="MobiDB-lite"/>
    </source>
</evidence>
<dbReference type="AlphaFoldDB" id="A0A0D2DTW3"/>
<evidence type="ECO:0000256" key="1">
    <source>
        <dbReference type="ARBA" id="ARBA00001974"/>
    </source>
</evidence>
<keyword evidence="3" id="KW-0285">Flavoprotein</keyword>
<comment type="similarity">
    <text evidence="2">Belongs to the FAD-binding monooxygenase family.</text>
</comment>
<dbReference type="SUPFAM" id="SSF51905">
    <property type="entry name" value="FAD/NAD(P)-binding domain"/>
    <property type="match status" value="3"/>
</dbReference>
<dbReference type="CDD" id="cd08948">
    <property type="entry name" value="5beta-POR_like_SDR_a"/>
    <property type="match status" value="1"/>
</dbReference>
<dbReference type="Gene3D" id="3.40.50.720">
    <property type="entry name" value="NAD(P)-binding Rossmann-like Domain"/>
    <property type="match status" value="1"/>
</dbReference>
<evidence type="ECO:0000256" key="3">
    <source>
        <dbReference type="ARBA" id="ARBA00022630"/>
    </source>
</evidence>
<dbReference type="InterPro" id="IPR036188">
    <property type="entry name" value="FAD/NAD-bd_sf"/>
</dbReference>
<dbReference type="GO" id="GO:0050661">
    <property type="term" value="F:NADP binding"/>
    <property type="evidence" value="ECO:0007669"/>
    <property type="project" value="InterPro"/>
</dbReference>
<dbReference type="InterPro" id="IPR020946">
    <property type="entry name" value="Flavin_mOase-like"/>
</dbReference>
<feature type="region of interest" description="Disordered" evidence="6">
    <location>
        <begin position="1"/>
        <end position="22"/>
    </location>
</feature>
<dbReference type="EMBL" id="KN847340">
    <property type="protein sequence ID" value="KIW39034.1"/>
    <property type="molecule type" value="Genomic_DNA"/>
</dbReference>
<evidence type="ECO:0000313" key="8">
    <source>
        <dbReference type="EMBL" id="KIW39034.1"/>
    </source>
</evidence>
<feature type="domain" description="PRISE-like Rossmann-fold" evidence="7">
    <location>
        <begin position="646"/>
        <end position="1031"/>
    </location>
</feature>
<name>A0A0D2DTW3_9EURO</name>
<evidence type="ECO:0000256" key="5">
    <source>
        <dbReference type="ARBA" id="ARBA00023002"/>
    </source>
</evidence>
<evidence type="ECO:0000259" key="7">
    <source>
        <dbReference type="Pfam" id="PF22917"/>
    </source>
</evidence>
<dbReference type="InterPro" id="IPR055222">
    <property type="entry name" value="PRISE-like_Rossmann-fold"/>
</dbReference>
<dbReference type="PANTHER" id="PTHR42877">
    <property type="entry name" value="L-ORNITHINE N(5)-MONOOXYGENASE-RELATED"/>
    <property type="match status" value="1"/>
</dbReference>
<gene>
    <name evidence="8" type="ORF">PV06_08850</name>
</gene>
<protein>
    <recommendedName>
        <fullName evidence="7">PRISE-like Rossmann-fold domain-containing protein</fullName>
    </recommendedName>
</protein>
<keyword evidence="5" id="KW-0560">Oxidoreductase</keyword>
<dbReference type="OrthoDB" id="74360at2759"/>
<dbReference type="RefSeq" id="XP_016259250.1">
    <property type="nucleotide sequence ID" value="XM_016410228.1"/>
</dbReference>
<dbReference type="InterPro" id="IPR051209">
    <property type="entry name" value="FAD-bind_Monooxygenase_sf"/>
</dbReference>
<dbReference type="HOGENOM" id="CLU_294231_0_0_1"/>
<organism evidence="8 9">
    <name type="scientific">Exophiala oligosperma</name>
    <dbReference type="NCBI Taxonomy" id="215243"/>
    <lineage>
        <taxon>Eukaryota</taxon>
        <taxon>Fungi</taxon>
        <taxon>Dikarya</taxon>
        <taxon>Ascomycota</taxon>
        <taxon>Pezizomycotina</taxon>
        <taxon>Eurotiomycetes</taxon>
        <taxon>Chaetothyriomycetidae</taxon>
        <taxon>Chaetothyriales</taxon>
        <taxon>Herpotrichiellaceae</taxon>
        <taxon>Exophiala</taxon>
    </lineage>
</organism>
<reference evidence="8 9" key="1">
    <citation type="submission" date="2015-01" db="EMBL/GenBank/DDBJ databases">
        <title>The Genome Sequence of Exophiala oligosperma CBS72588.</title>
        <authorList>
            <consortium name="The Broad Institute Genomics Platform"/>
            <person name="Cuomo C."/>
            <person name="de Hoog S."/>
            <person name="Gorbushina A."/>
            <person name="Stielow B."/>
            <person name="Teixiera M."/>
            <person name="Abouelleil A."/>
            <person name="Chapman S.B."/>
            <person name="Priest M."/>
            <person name="Young S.K."/>
            <person name="Wortman J."/>
            <person name="Nusbaum C."/>
            <person name="Birren B."/>
        </authorList>
    </citation>
    <scope>NUCLEOTIDE SEQUENCE [LARGE SCALE GENOMIC DNA]</scope>
    <source>
        <strain evidence="8 9">CBS 72588</strain>
    </source>
</reference>
<dbReference type="GeneID" id="27360924"/>
<sequence length="1031" mass="117457">MGSIQESSMSDSTPPYDFDPPSRLRPNLYGWVNTSDTGYQIDETPSGVKRPLRVIVVGAGAAGVNFAKFAQDVLENVELTIYDKNHEVGGTWVENVYPGCACDIPSVTYQFTWEPKVWSKYYSEAPEILQYFVDITHKYGLRKYFKLQHTVDKAEWDEDAGQWTVDVTDVTHGRSFKDHCDVFINAGGILNYWKWPDVKGIDRFQGTKAHTAAYPRDLDLKGKRVAVVGTGSSGIQLITNLQPEIEKLYTWIRTPTWMTAGYAQAHAGPNGGNFEYSNEMKKKFSGDPAWYLKYRKAIEYEMSDFMLVHKNTPALEAANKFALSDMKRKLSSRPDLIETLIPKTFPVGCRRPTPGNGYLEALISNNVKIYLAEALTELTEKGFMDPEGNEQQVDAIIFATGFDTTWVPRFPIIANGKNLQDIYAEKPLGYLGVAAPEMPNYLTFYGPYGPTGQGSVLPMIEFMSRYHIQWIEKMQLQRLKSFTPKRKVVDEYGEHADLWHKRMVWSEPCRSWMKGGKIDGKVMLYCGTRAQYMELISSLRPEDFDITYRSTNRWNWLGNGFTQRDVNGKDITCPHCRDEPVGAYGSTNGISDISEATYFEMLVMFKFHSRRKYTWLDLLHRLRSRLSEGDRLNFALPCSGSKGRHALVLGASGITGWAIVNQLLRGYPQKGIFSKVSAVTNRPIIFQDTLWPINDSLRLVSGVDLNSASQEELESQMKSKIRDIEDVTDIYFYAYRHSTDPNIESTVNTRMLERTINAVDRLSEKLLFVVLPSGTKAYGVHLGKDLFPFSGELPLKESLPRIPQPYAAQMFYYHLLDRLRSLSQGRKWTWCDVRPDVIPGFVPNGNTYCLAQTLAVYLSLFAAVEGAGQDCSFPGSWEAWNTKSNDSSQDIVAKFSIWASLHPKRTGGESFNIADSDTATTWAQRWPVICEWFGLKGTPPVENYLQPRYYLKSNLSAWSELVRKNRLRNNLIHNELNEGKGHYQQHIMSELCFDRALDLTKSRNAGFHETSDLRQTWWTVFDRLRQNKAIP</sequence>
<dbReference type="SUPFAM" id="SSF51735">
    <property type="entry name" value="NAD(P)-binding Rossmann-fold domains"/>
    <property type="match status" value="1"/>
</dbReference>
<keyword evidence="4" id="KW-0274">FAD</keyword>
<accession>A0A0D2DTW3</accession>
<dbReference type="InterPro" id="IPR036291">
    <property type="entry name" value="NAD(P)-bd_dom_sf"/>
</dbReference>
<comment type="cofactor">
    <cofactor evidence="1">
        <name>FAD</name>
        <dbReference type="ChEBI" id="CHEBI:57692"/>
    </cofactor>
</comment>
<dbReference type="Pfam" id="PF22917">
    <property type="entry name" value="PRISE"/>
    <property type="match status" value="1"/>
</dbReference>
<dbReference type="GO" id="GO:0004499">
    <property type="term" value="F:N,N-dimethylaniline monooxygenase activity"/>
    <property type="evidence" value="ECO:0007669"/>
    <property type="project" value="InterPro"/>
</dbReference>
<evidence type="ECO:0000313" key="9">
    <source>
        <dbReference type="Proteomes" id="UP000053342"/>
    </source>
</evidence>